<feature type="transmembrane region" description="Helical" evidence="1">
    <location>
        <begin position="40"/>
        <end position="59"/>
    </location>
</feature>
<keyword evidence="3" id="KW-1185">Reference proteome</keyword>
<organism evidence="2 3">
    <name type="scientific">Pseudogemmobacter faecipullorum</name>
    <dbReference type="NCBI Taxonomy" id="2755041"/>
    <lineage>
        <taxon>Bacteria</taxon>
        <taxon>Pseudomonadati</taxon>
        <taxon>Pseudomonadota</taxon>
        <taxon>Alphaproteobacteria</taxon>
        <taxon>Rhodobacterales</taxon>
        <taxon>Paracoccaceae</taxon>
        <taxon>Pseudogemmobacter</taxon>
    </lineage>
</organism>
<keyword evidence="1" id="KW-0472">Membrane</keyword>
<feature type="transmembrane region" description="Helical" evidence="1">
    <location>
        <begin position="160"/>
        <end position="182"/>
    </location>
</feature>
<name>A0ABS8CLS3_9RHOB</name>
<sequence length="325" mass="34164">MNRLKRFGFDSYMLLLLLMVLAGAFLPARGGFATVLSHVTYWAVAFLFFLYGAKLDTAALRQAMTNLRLQLGCFAATWAVFPLAGLGLAWIAGPLIGPELAVGLLFLSVLPSTVQSSIAFTSLARGNVAGSICAASLSNLAAVLLTPALMALVLHRSGGISGDAVLTIFLQILLPFALGQLLRPWLMAPLKKRPGLTMIADRGSILLIVYVAFSAGTVAGLWQNTPLPRLLSLAAVILCFLALMMLMMRLGAGVLRLGRADAASLFFCGSTKSLASGLPIATALFAPEAIGPVILPLMLYHLTQLLICAVIAQRWSQGGGAAPAA</sequence>
<feature type="transmembrane region" description="Helical" evidence="1">
    <location>
        <begin position="230"/>
        <end position="250"/>
    </location>
</feature>
<dbReference type="RefSeq" id="WP_226935240.1">
    <property type="nucleotide sequence ID" value="NZ_JACDXX010000008.1"/>
</dbReference>
<evidence type="ECO:0000256" key="1">
    <source>
        <dbReference type="SAM" id="Phobius"/>
    </source>
</evidence>
<dbReference type="InterPro" id="IPR038770">
    <property type="entry name" value="Na+/solute_symporter_sf"/>
</dbReference>
<feature type="transmembrane region" description="Helical" evidence="1">
    <location>
        <begin position="99"/>
        <end position="120"/>
    </location>
</feature>
<feature type="transmembrane region" description="Helical" evidence="1">
    <location>
        <begin position="203"/>
        <end position="224"/>
    </location>
</feature>
<evidence type="ECO:0000313" key="2">
    <source>
        <dbReference type="EMBL" id="MCB5410333.1"/>
    </source>
</evidence>
<feature type="transmembrane region" description="Helical" evidence="1">
    <location>
        <begin position="262"/>
        <end position="287"/>
    </location>
</feature>
<dbReference type="Proteomes" id="UP001198571">
    <property type="component" value="Unassembled WGS sequence"/>
</dbReference>
<keyword evidence="1" id="KW-0812">Transmembrane</keyword>
<dbReference type="EMBL" id="JACDXX010000008">
    <property type="protein sequence ID" value="MCB5410333.1"/>
    <property type="molecule type" value="Genomic_DNA"/>
</dbReference>
<dbReference type="Gene3D" id="1.20.1530.20">
    <property type="match status" value="1"/>
</dbReference>
<reference evidence="2 3" key="1">
    <citation type="submission" date="2020-07" db="EMBL/GenBank/DDBJ databases">
        <title>Pseudogemmobacter sp. nov., isolated from poultry manure in Taiwan.</title>
        <authorList>
            <person name="Lin S.-Y."/>
            <person name="Tang Y.-S."/>
            <person name="Young C.-C."/>
        </authorList>
    </citation>
    <scope>NUCLEOTIDE SEQUENCE [LARGE SCALE GENOMIC DNA]</scope>
    <source>
        <strain evidence="2 3">CC-YST710</strain>
    </source>
</reference>
<feature type="transmembrane region" description="Helical" evidence="1">
    <location>
        <begin position="71"/>
        <end position="93"/>
    </location>
</feature>
<gene>
    <name evidence="2" type="ORF">H0485_10015</name>
</gene>
<accession>A0ABS8CLS3</accession>
<protein>
    <submittedName>
        <fullName evidence="2">Bile acid:sodium symporter</fullName>
    </submittedName>
</protein>
<feature type="transmembrane region" description="Helical" evidence="1">
    <location>
        <begin position="132"/>
        <end position="154"/>
    </location>
</feature>
<dbReference type="PANTHER" id="PTHR18640">
    <property type="entry name" value="SOLUTE CARRIER FAMILY 10 MEMBER 7"/>
    <property type="match status" value="1"/>
</dbReference>
<dbReference type="Pfam" id="PF13593">
    <property type="entry name" value="SBF_like"/>
    <property type="match status" value="1"/>
</dbReference>
<dbReference type="PIRSF" id="PIRSF026166">
    <property type="entry name" value="UCP026166"/>
    <property type="match status" value="1"/>
</dbReference>
<dbReference type="InterPro" id="IPR016833">
    <property type="entry name" value="Put_Na-Bile_cotransptr"/>
</dbReference>
<comment type="caution">
    <text evidence="2">The sequence shown here is derived from an EMBL/GenBank/DDBJ whole genome shotgun (WGS) entry which is preliminary data.</text>
</comment>
<evidence type="ECO:0000313" key="3">
    <source>
        <dbReference type="Proteomes" id="UP001198571"/>
    </source>
</evidence>
<feature type="transmembrane region" description="Helical" evidence="1">
    <location>
        <begin position="293"/>
        <end position="312"/>
    </location>
</feature>
<keyword evidence="1" id="KW-1133">Transmembrane helix</keyword>
<dbReference type="PANTHER" id="PTHR18640:SF5">
    <property type="entry name" value="SODIUM_BILE ACID COTRANSPORTER 7"/>
    <property type="match status" value="1"/>
</dbReference>
<proteinExistence type="predicted"/>